<accession>A0A0S6VV51</accession>
<dbReference type="AlphaFoldDB" id="A0A0S6VV51"/>
<organism evidence="1 2">
    <name type="scientific">Candidatus Moduliflexus flocculans</name>
    <dbReference type="NCBI Taxonomy" id="1499966"/>
    <lineage>
        <taxon>Bacteria</taxon>
        <taxon>Candidatus Moduliflexota</taxon>
        <taxon>Candidatus Moduliflexia</taxon>
        <taxon>Candidatus Moduliflexales</taxon>
        <taxon>Candidatus Moduliflexaceae</taxon>
    </lineage>
</organism>
<dbReference type="HOGENOM" id="CLU_3372186_0_0_0"/>
<dbReference type="Proteomes" id="UP000030700">
    <property type="component" value="Unassembled WGS sequence"/>
</dbReference>
<gene>
    <name evidence="1" type="ORF">U14_00719</name>
</gene>
<sequence>MPDFKEFLLSCPKIDDQRIFERQEDDDYLEKKHS</sequence>
<proteinExistence type="predicted"/>
<keyword evidence="2" id="KW-1185">Reference proteome</keyword>
<name>A0A0S6VV51_9BACT</name>
<evidence type="ECO:0000313" key="2">
    <source>
        <dbReference type="Proteomes" id="UP000030700"/>
    </source>
</evidence>
<dbReference type="STRING" id="1499966.U14_00719"/>
<evidence type="ECO:0000313" key="1">
    <source>
        <dbReference type="EMBL" id="GAK49497.1"/>
    </source>
</evidence>
<dbReference type="EMBL" id="DF820455">
    <property type="protein sequence ID" value="GAK49497.1"/>
    <property type="molecule type" value="Genomic_DNA"/>
</dbReference>
<protein>
    <submittedName>
        <fullName evidence="1">Uncharacterized protein</fullName>
    </submittedName>
</protein>
<reference evidence="1 2" key="1">
    <citation type="journal article" date="2015" name="PeerJ">
        <title>First genomic representation of candidate bacterial phylum KSB3 points to enhanced environmental sensing as a trigger of wastewater bulking.</title>
        <authorList>
            <person name="Sekiguchi Y."/>
            <person name="Ohashi A."/>
            <person name="Parks D.H."/>
            <person name="Yamauchi T."/>
            <person name="Tyson G.W."/>
            <person name="Hugenholtz P."/>
        </authorList>
    </citation>
    <scope>NUCLEOTIDE SEQUENCE [LARGE SCALE GENOMIC DNA]</scope>
</reference>